<feature type="coiled-coil region" evidence="1">
    <location>
        <begin position="277"/>
        <end position="318"/>
    </location>
</feature>
<dbReference type="PANTHER" id="PTHR43861:SF6">
    <property type="entry name" value="METHYLTRANSFERASE TYPE 11"/>
    <property type="match status" value="1"/>
</dbReference>
<name>A0A6S6TIJ9_9GAMM</name>
<sequence>MNQGKTADSIDTMDQNHSHSQIVSRIPQYAQVLELGCATGEMSRVLKQACQAQVFGVEKDPQSAWQAQRHCDYVFVEDLDDAGSLSALEFEKFDVITLVDVIEHLQHPEDLLERLKPLMMEESTILLSVPNVAHASVRLELLTGDFRYEEAGILDSTHLKFFTLKSLKSMLARCGFVINAIDYTWHDMPDSVIARYLRQVGIEATPRILDYFHQPEAVAYQFIVSVSLPKKQLAEKDNDTGNLDSAEGKAVTIPPMDLNLKPMAASWQTWGQVFGNLQQKEQVIHGLELEIGRCREEVQRMSEEVQQQAEELERVYATRSWKMLRKLAWMWRGGDNEVQGGLTHH</sequence>
<dbReference type="Gene3D" id="3.40.50.150">
    <property type="entry name" value="Vaccinia Virus protein VP39"/>
    <property type="match status" value="1"/>
</dbReference>
<evidence type="ECO:0000256" key="1">
    <source>
        <dbReference type="SAM" id="Coils"/>
    </source>
</evidence>
<organism evidence="2">
    <name type="scientific">uncultured Thiotrichaceae bacterium</name>
    <dbReference type="NCBI Taxonomy" id="298394"/>
    <lineage>
        <taxon>Bacteria</taxon>
        <taxon>Pseudomonadati</taxon>
        <taxon>Pseudomonadota</taxon>
        <taxon>Gammaproteobacteria</taxon>
        <taxon>Thiotrichales</taxon>
        <taxon>Thiotrichaceae</taxon>
        <taxon>environmental samples</taxon>
    </lineage>
</organism>
<keyword evidence="2" id="KW-0808">Transferase</keyword>
<dbReference type="AlphaFoldDB" id="A0A6S6TIJ9"/>
<accession>A0A6S6TIJ9</accession>
<dbReference type="CDD" id="cd02440">
    <property type="entry name" value="AdoMet_MTases"/>
    <property type="match status" value="1"/>
</dbReference>
<keyword evidence="1" id="KW-0175">Coiled coil</keyword>
<gene>
    <name evidence="2" type="ORF">HELGO_WM13713</name>
</gene>
<protein>
    <submittedName>
        <fullName evidence="2">Methyltransferase domain-containing protein</fullName>
    </submittedName>
</protein>
<dbReference type="SUPFAM" id="SSF53335">
    <property type="entry name" value="S-adenosyl-L-methionine-dependent methyltransferases"/>
    <property type="match status" value="1"/>
</dbReference>
<dbReference type="InterPro" id="IPR029063">
    <property type="entry name" value="SAM-dependent_MTases_sf"/>
</dbReference>
<reference evidence="2" key="1">
    <citation type="submission" date="2020-01" db="EMBL/GenBank/DDBJ databases">
        <authorList>
            <person name="Meier V. D."/>
            <person name="Meier V D."/>
        </authorList>
    </citation>
    <scope>NUCLEOTIDE SEQUENCE</scope>
    <source>
        <strain evidence="2">HLG_WM_MAG_09</strain>
    </source>
</reference>
<dbReference type="Pfam" id="PF13489">
    <property type="entry name" value="Methyltransf_23"/>
    <property type="match status" value="1"/>
</dbReference>
<dbReference type="GO" id="GO:0008168">
    <property type="term" value="F:methyltransferase activity"/>
    <property type="evidence" value="ECO:0007669"/>
    <property type="project" value="UniProtKB-KW"/>
</dbReference>
<dbReference type="EMBL" id="CACVAT010000234">
    <property type="protein sequence ID" value="CAA6814698.1"/>
    <property type="molecule type" value="Genomic_DNA"/>
</dbReference>
<dbReference type="GO" id="GO:0032259">
    <property type="term" value="P:methylation"/>
    <property type="evidence" value="ECO:0007669"/>
    <property type="project" value="UniProtKB-KW"/>
</dbReference>
<dbReference type="PANTHER" id="PTHR43861">
    <property type="entry name" value="TRANS-ACONITATE 2-METHYLTRANSFERASE-RELATED"/>
    <property type="match status" value="1"/>
</dbReference>
<evidence type="ECO:0000313" key="2">
    <source>
        <dbReference type="EMBL" id="CAA6814698.1"/>
    </source>
</evidence>
<keyword evidence="2" id="KW-0489">Methyltransferase</keyword>
<proteinExistence type="predicted"/>